<keyword evidence="1" id="KW-0805">Transcription regulation</keyword>
<dbReference type="PANTHER" id="PTHR30055">
    <property type="entry name" value="HTH-TYPE TRANSCRIPTIONAL REGULATOR RUTR"/>
    <property type="match status" value="1"/>
</dbReference>
<accession>A0ABW7ZBA9</accession>
<dbReference type="RefSeq" id="WP_397090690.1">
    <property type="nucleotide sequence ID" value="NZ_JBITGY010000016.1"/>
</dbReference>
<keyword evidence="7" id="KW-1185">Reference proteome</keyword>
<dbReference type="InterPro" id="IPR050109">
    <property type="entry name" value="HTH-type_TetR-like_transc_reg"/>
</dbReference>
<keyword evidence="3" id="KW-0804">Transcription</keyword>
<keyword evidence="2 4" id="KW-0238">DNA-binding</keyword>
<evidence type="ECO:0000256" key="4">
    <source>
        <dbReference type="PROSITE-ProRule" id="PRU00335"/>
    </source>
</evidence>
<dbReference type="InterPro" id="IPR036271">
    <property type="entry name" value="Tet_transcr_reg_TetR-rel_C_sf"/>
</dbReference>
<dbReference type="Pfam" id="PF17932">
    <property type="entry name" value="TetR_C_24"/>
    <property type="match status" value="1"/>
</dbReference>
<dbReference type="PANTHER" id="PTHR30055:SF234">
    <property type="entry name" value="HTH-TYPE TRANSCRIPTIONAL REGULATOR BETI"/>
    <property type="match status" value="1"/>
</dbReference>
<evidence type="ECO:0000256" key="3">
    <source>
        <dbReference type="ARBA" id="ARBA00023163"/>
    </source>
</evidence>
<dbReference type="SUPFAM" id="SSF48498">
    <property type="entry name" value="Tetracyclin repressor-like, C-terminal domain"/>
    <property type="match status" value="1"/>
</dbReference>
<dbReference type="PROSITE" id="PS50977">
    <property type="entry name" value="HTH_TETR_2"/>
    <property type="match status" value="1"/>
</dbReference>
<evidence type="ECO:0000256" key="2">
    <source>
        <dbReference type="ARBA" id="ARBA00023125"/>
    </source>
</evidence>
<feature type="domain" description="HTH tetR-type" evidence="5">
    <location>
        <begin position="24"/>
        <end position="84"/>
    </location>
</feature>
<evidence type="ECO:0000313" key="6">
    <source>
        <dbReference type="EMBL" id="MFI6504794.1"/>
    </source>
</evidence>
<name>A0ABW7ZBA9_9ACTN</name>
<reference evidence="6 7" key="1">
    <citation type="submission" date="2024-10" db="EMBL/GenBank/DDBJ databases">
        <title>The Natural Products Discovery Center: Release of the First 8490 Sequenced Strains for Exploring Actinobacteria Biosynthetic Diversity.</title>
        <authorList>
            <person name="Kalkreuter E."/>
            <person name="Kautsar S.A."/>
            <person name="Yang D."/>
            <person name="Bader C.D."/>
            <person name="Teijaro C.N."/>
            <person name="Fluegel L."/>
            <person name="Davis C.M."/>
            <person name="Simpson J.R."/>
            <person name="Lauterbach L."/>
            <person name="Steele A.D."/>
            <person name="Gui C."/>
            <person name="Meng S."/>
            <person name="Li G."/>
            <person name="Viehrig K."/>
            <person name="Ye F."/>
            <person name="Su P."/>
            <person name="Kiefer A.F."/>
            <person name="Nichols A."/>
            <person name="Cepeda A.J."/>
            <person name="Yan W."/>
            <person name="Fan B."/>
            <person name="Jiang Y."/>
            <person name="Adhikari A."/>
            <person name="Zheng C.-J."/>
            <person name="Schuster L."/>
            <person name="Cowan T.M."/>
            <person name="Smanski M.J."/>
            <person name="Chevrette M.G."/>
            <person name="De Carvalho L.P.S."/>
            <person name="Shen B."/>
        </authorList>
    </citation>
    <scope>NUCLEOTIDE SEQUENCE [LARGE SCALE GENOMIC DNA]</scope>
    <source>
        <strain evidence="6 7">NPDC050545</strain>
    </source>
</reference>
<comment type="caution">
    <text evidence="6">The sequence shown here is derived from an EMBL/GenBank/DDBJ whole genome shotgun (WGS) entry which is preliminary data.</text>
</comment>
<evidence type="ECO:0000256" key="1">
    <source>
        <dbReference type="ARBA" id="ARBA00023015"/>
    </source>
</evidence>
<dbReference type="EMBL" id="JBITGY010000016">
    <property type="protein sequence ID" value="MFI6504794.1"/>
    <property type="molecule type" value="Genomic_DNA"/>
</dbReference>
<dbReference type="Gene3D" id="1.10.357.10">
    <property type="entry name" value="Tetracycline Repressor, domain 2"/>
    <property type="match status" value="1"/>
</dbReference>
<dbReference type="Gene3D" id="1.10.10.60">
    <property type="entry name" value="Homeodomain-like"/>
    <property type="match status" value="1"/>
</dbReference>
<dbReference type="Proteomes" id="UP001612741">
    <property type="component" value="Unassembled WGS sequence"/>
</dbReference>
<evidence type="ECO:0000313" key="7">
    <source>
        <dbReference type="Proteomes" id="UP001612741"/>
    </source>
</evidence>
<gene>
    <name evidence="6" type="ORF">ACIBG2_45935</name>
</gene>
<dbReference type="InterPro" id="IPR001647">
    <property type="entry name" value="HTH_TetR"/>
</dbReference>
<dbReference type="Pfam" id="PF00440">
    <property type="entry name" value="TetR_N"/>
    <property type="match status" value="1"/>
</dbReference>
<feature type="DNA-binding region" description="H-T-H motif" evidence="4">
    <location>
        <begin position="47"/>
        <end position="66"/>
    </location>
</feature>
<dbReference type="InterPro" id="IPR009057">
    <property type="entry name" value="Homeodomain-like_sf"/>
</dbReference>
<dbReference type="PRINTS" id="PR00455">
    <property type="entry name" value="HTHTETR"/>
</dbReference>
<evidence type="ECO:0000259" key="5">
    <source>
        <dbReference type="PROSITE" id="PS50977"/>
    </source>
</evidence>
<dbReference type="SUPFAM" id="SSF46689">
    <property type="entry name" value="Homeodomain-like"/>
    <property type="match status" value="1"/>
</dbReference>
<proteinExistence type="predicted"/>
<sequence length="207" mass="22524">MTAGSGGPVMAELEALIAQGRKHGARKRVILLQAARLFVERGYDLTGIDDIGAAAGVSGPAVYKHFAGKQAILVALIELSIERLREGSRAVLESREREPEERLVMLVDWFAAFALENQELMLILQGELPRLPEEDRRRLAGRMRDVREEWAALLAETRPGLSGLGARIAVTSVMGMVTPVIAARLGGEAAVVREHLRAQMLAVLRAS</sequence>
<organism evidence="6 7">
    <name type="scientific">Nonomuraea typhae</name>
    <dbReference type="NCBI Taxonomy" id="2603600"/>
    <lineage>
        <taxon>Bacteria</taxon>
        <taxon>Bacillati</taxon>
        <taxon>Actinomycetota</taxon>
        <taxon>Actinomycetes</taxon>
        <taxon>Streptosporangiales</taxon>
        <taxon>Streptosporangiaceae</taxon>
        <taxon>Nonomuraea</taxon>
    </lineage>
</organism>
<protein>
    <submittedName>
        <fullName evidence="6">TetR/AcrR family transcriptional regulator</fullName>
    </submittedName>
</protein>
<dbReference type="InterPro" id="IPR041490">
    <property type="entry name" value="KstR2_TetR_C"/>
</dbReference>